<organism evidence="1 2">
    <name type="scientific">Methylobacterium terrae</name>
    <dbReference type="NCBI Taxonomy" id="2202827"/>
    <lineage>
        <taxon>Bacteria</taxon>
        <taxon>Pseudomonadati</taxon>
        <taxon>Pseudomonadota</taxon>
        <taxon>Alphaproteobacteria</taxon>
        <taxon>Hyphomicrobiales</taxon>
        <taxon>Methylobacteriaceae</taxon>
        <taxon>Methylobacterium</taxon>
    </lineage>
</organism>
<dbReference type="RefSeq" id="WP_109961503.1">
    <property type="nucleotide sequence ID" value="NZ_CP029553.1"/>
</dbReference>
<name>A0A2U8WUU8_9HYPH</name>
<protein>
    <submittedName>
        <fullName evidence="1">Uncharacterized protein</fullName>
    </submittedName>
</protein>
<accession>A0A2U8WUU8</accession>
<proteinExistence type="predicted"/>
<dbReference type="Proteomes" id="UP000245444">
    <property type="component" value="Chromosome"/>
</dbReference>
<evidence type="ECO:0000313" key="2">
    <source>
        <dbReference type="Proteomes" id="UP000245444"/>
    </source>
</evidence>
<sequence length="210" mass="23214">MPERSFARKFGAGEFADLMHDVIIGLMDNAIATTVAPLIGLPCWQVERGQGSILSFEFGVPRLSIREPYVSNSSSARLRQLAARRLVRPVGEWNLFIFCCQWRVMISGEALANDGSPHAQIEAAARVMDGQKLTGFTLDTVSGQTALSFDLGATLTMWPHEANEEEQWSLYRPDKRVLTYRADGLASLAADDANSESEVWQRVARNVSVP</sequence>
<keyword evidence="2" id="KW-1185">Reference proteome</keyword>
<evidence type="ECO:0000313" key="1">
    <source>
        <dbReference type="EMBL" id="AWN49230.1"/>
    </source>
</evidence>
<dbReference type="KEGG" id="mtea:DK419_25170"/>
<dbReference type="OrthoDB" id="1431610at2"/>
<dbReference type="EMBL" id="CP029553">
    <property type="protein sequence ID" value="AWN49230.1"/>
    <property type="molecule type" value="Genomic_DNA"/>
</dbReference>
<dbReference type="AlphaFoldDB" id="A0A2U8WUU8"/>
<reference evidence="1 2" key="1">
    <citation type="submission" date="2018-05" db="EMBL/GenBank/DDBJ databases">
        <title>Complete Genome Sequence of Methylobacterium sp. 17Sr1-28.</title>
        <authorList>
            <person name="Srinivasan S."/>
        </authorList>
    </citation>
    <scope>NUCLEOTIDE SEQUENCE [LARGE SCALE GENOMIC DNA]</scope>
    <source>
        <strain evidence="1 2">17Sr1-28</strain>
    </source>
</reference>
<gene>
    <name evidence="1" type="ORF">DK419_25170</name>
</gene>